<dbReference type="Proteomes" id="UP000006729">
    <property type="component" value="Chromosome 9"/>
</dbReference>
<name>A0A2K1Z163_POPTR</name>
<reference evidence="1 2" key="1">
    <citation type="journal article" date="2006" name="Science">
        <title>The genome of black cottonwood, Populus trichocarpa (Torr. &amp; Gray).</title>
        <authorList>
            <person name="Tuskan G.A."/>
            <person name="Difazio S."/>
            <person name="Jansson S."/>
            <person name="Bohlmann J."/>
            <person name="Grigoriev I."/>
            <person name="Hellsten U."/>
            <person name="Putnam N."/>
            <person name="Ralph S."/>
            <person name="Rombauts S."/>
            <person name="Salamov A."/>
            <person name="Schein J."/>
            <person name="Sterck L."/>
            <person name="Aerts A."/>
            <person name="Bhalerao R.R."/>
            <person name="Bhalerao R.P."/>
            <person name="Blaudez D."/>
            <person name="Boerjan W."/>
            <person name="Brun A."/>
            <person name="Brunner A."/>
            <person name="Busov V."/>
            <person name="Campbell M."/>
            <person name="Carlson J."/>
            <person name="Chalot M."/>
            <person name="Chapman J."/>
            <person name="Chen G.L."/>
            <person name="Cooper D."/>
            <person name="Coutinho P.M."/>
            <person name="Couturier J."/>
            <person name="Covert S."/>
            <person name="Cronk Q."/>
            <person name="Cunningham R."/>
            <person name="Davis J."/>
            <person name="Degroeve S."/>
            <person name="Dejardin A."/>
            <person name="Depamphilis C."/>
            <person name="Detter J."/>
            <person name="Dirks B."/>
            <person name="Dubchak I."/>
            <person name="Duplessis S."/>
            <person name="Ehlting J."/>
            <person name="Ellis B."/>
            <person name="Gendler K."/>
            <person name="Goodstein D."/>
            <person name="Gribskov M."/>
            <person name="Grimwood J."/>
            <person name="Groover A."/>
            <person name="Gunter L."/>
            <person name="Hamberger B."/>
            <person name="Heinze B."/>
            <person name="Helariutta Y."/>
            <person name="Henrissat B."/>
            <person name="Holligan D."/>
            <person name="Holt R."/>
            <person name="Huang W."/>
            <person name="Islam-Faridi N."/>
            <person name="Jones S."/>
            <person name="Jones-Rhoades M."/>
            <person name="Jorgensen R."/>
            <person name="Joshi C."/>
            <person name="Kangasjarvi J."/>
            <person name="Karlsson J."/>
            <person name="Kelleher C."/>
            <person name="Kirkpatrick R."/>
            <person name="Kirst M."/>
            <person name="Kohler A."/>
            <person name="Kalluri U."/>
            <person name="Larimer F."/>
            <person name="Leebens-Mack J."/>
            <person name="Leple J.C."/>
            <person name="Locascio P."/>
            <person name="Lou Y."/>
            <person name="Lucas S."/>
            <person name="Martin F."/>
            <person name="Montanini B."/>
            <person name="Napoli C."/>
            <person name="Nelson D.R."/>
            <person name="Nelson C."/>
            <person name="Nieminen K."/>
            <person name="Nilsson O."/>
            <person name="Pereda V."/>
            <person name="Peter G."/>
            <person name="Philippe R."/>
            <person name="Pilate G."/>
            <person name="Poliakov A."/>
            <person name="Razumovskaya J."/>
            <person name="Richardson P."/>
            <person name="Rinaldi C."/>
            <person name="Ritland K."/>
            <person name="Rouze P."/>
            <person name="Ryaboy D."/>
            <person name="Schmutz J."/>
            <person name="Schrader J."/>
            <person name="Segerman B."/>
            <person name="Shin H."/>
            <person name="Siddiqui A."/>
            <person name="Sterky F."/>
            <person name="Terry A."/>
            <person name="Tsai C.J."/>
            <person name="Uberbacher E."/>
            <person name="Unneberg P."/>
            <person name="Vahala J."/>
            <person name="Wall K."/>
            <person name="Wessler S."/>
            <person name="Yang G."/>
            <person name="Yin T."/>
            <person name="Douglas C."/>
            <person name="Marra M."/>
            <person name="Sandberg G."/>
            <person name="Van de Peer Y."/>
            <person name="Rokhsar D."/>
        </authorList>
    </citation>
    <scope>NUCLEOTIDE SEQUENCE [LARGE SCALE GENOMIC DNA]</scope>
    <source>
        <strain evidence="2">cv. Nisqually</strain>
    </source>
</reference>
<dbReference type="EMBL" id="CM009298">
    <property type="protein sequence ID" value="PNT19013.1"/>
    <property type="molecule type" value="Genomic_DNA"/>
</dbReference>
<proteinExistence type="predicted"/>
<sequence length="71" mass="8392">MNILLFSLHTSSCSSFQYEKLRLENKRMKEIKRGCRKLESYLITLLSYIKRFEKLNTASLFMDSTKILGSH</sequence>
<protein>
    <submittedName>
        <fullName evidence="1">Uncharacterized protein</fullName>
    </submittedName>
</protein>
<evidence type="ECO:0000313" key="1">
    <source>
        <dbReference type="EMBL" id="PNT19013.1"/>
    </source>
</evidence>
<accession>A0A2K1Z163</accession>
<keyword evidence="2" id="KW-1185">Reference proteome</keyword>
<evidence type="ECO:0000313" key="2">
    <source>
        <dbReference type="Proteomes" id="UP000006729"/>
    </source>
</evidence>
<dbReference type="InParanoid" id="A0A2K1Z163"/>
<organism evidence="1 2">
    <name type="scientific">Populus trichocarpa</name>
    <name type="common">Western balsam poplar</name>
    <name type="synonym">Populus balsamifera subsp. trichocarpa</name>
    <dbReference type="NCBI Taxonomy" id="3694"/>
    <lineage>
        <taxon>Eukaryota</taxon>
        <taxon>Viridiplantae</taxon>
        <taxon>Streptophyta</taxon>
        <taxon>Embryophyta</taxon>
        <taxon>Tracheophyta</taxon>
        <taxon>Spermatophyta</taxon>
        <taxon>Magnoliopsida</taxon>
        <taxon>eudicotyledons</taxon>
        <taxon>Gunneridae</taxon>
        <taxon>Pentapetalae</taxon>
        <taxon>rosids</taxon>
        <taxon>fabids</taxon>
        <taxon>Malpighiales</taxon>
        <taxon>Salicaceae</taxon>
        <taxon>Saliceae</taxon>
        <taxon>Populus</taxon>
    </lineage>
</organism>
<gene>
    <name evidence="1" type="ORF">POPTR_009G015300</name>
</gene>
<dbReference type="AlphaFoldDB" id="A0A2K1Z163"/>